<dbReference type="EMBL" id="JAIZAY010000001">
    <property type="protein sequence ID" value="KAJ8051066.1"/>
    <property type="molecule type" value="Genomic_DNA"/>
</dbReference>
<sequence>MTTVAVLPLGPLRGPKACPLHFKVPRPFRRRRACPLPQHTLTYHTIEEAIFLCLFHVATICHNRTKIISSAINNKKPRIPLLECVKDLEVSRVQITLPRPLNRFINGEDRLSVLDKEEVWSSEVGVEEYFVPLLASYIYASFDTLKRPQTANRTVLYLYQQTLLVSVFTGLLDKRMLEDHVSSLRL</sequence>
<organism evidence="1 2">
    <name type="scientific">Holothuria leucospilota</name>
    <name type="common">Black long sea cucumber</name>
    <name type="synonym">Mertensiothuria leucospilota</name>
    <dbReference type="NCBI Taxonomy" id="206669"/>
    <lineage>
        <taxon>Eukaryota</taxon>
        <taxon>Metazoa</taxon>
        <taxon>Echinodermata</taxon>
        <taxon>Eleutherozoa</taxon>
        <taxon>Echinozoa</taxon>
        <taxon>Holothuroidea</taxon>
        <taxon>Aspidochirotacea</taxon>
        <taxon>Aspidochirotida</taxon>
        <taxon>Holothuriidae</taxon>
        <taxon>Holothuria</taxon>
    </lineage>
</organism>
<gene>
    <name evidence="1" type="ORF">HOLleu_04494</name>
</gene>
<keyword evidence="2" id="KW-1185">Reference proteome</keyword>
<comment type="caution">
    <text evidence="1">The sequence shown here is derived from an EMBL/GenBank/DDBJ whole genome shotgun (WGS) entry which is preliminary data.</text>
</comment>
<dbReference type="Proteomes" id="UP001152320">
    <property type="component" value="Chromosome 1"/>
</dbReference>
<dbReference type="AlphaFoldDB" id="A0A9Q1CTW7"/>
<reference evidence="1" key="1">
    <citation type="submission" date="2021-10" db="EMBL/GenBank/DDBJ databases">
        <title>Tropical sea cucumber genome reveals ecological adaptation and Cuvierian tubules defense mechanism.</title>
        <authorList>
            <person name="Chen T."/>
        </authorList>
    </citation>
    <scope>NUCLEOTIDE SEQUENCE</scope>
    <source>
        <strain evidence="1">Nanhai2018</strain>
        <tissue evidence="1">Muscle</tissue>
    </source>
</reference>
<evidence type="ECO:0000313" key="2">
    <source>
        <dbReference type="Proteomes" id="UP001152320"/>
    </source>
</evidence>
<name>A0A9Q1CTW7_HOLLE</name>
<accession>A0A9Q1CTW7</accession>
<protein>
    <submittedName>
        <fullName evidence="1">Uncharacterized protein</fullName>
    </submittedName>
</protein>
<proteinExistence type="predicted"/>
<evidence type="ECO:0000313" key="1">
    <source>
        <dbReference type="EMBL" id="KAJ8051066.1"/>
    </source>
</evidence>